<dbReference type="GeneID" id="17322686"/>
<organism evidence="2 3">
    <name type="scientific">Chondrus crispus</name>
    <name type="common">Carrageen Irish moss</name>
    <name type="synonym">Polymorpha crispa</name>
    <dbReference type="NCBI Taxonomy" id="2769"/>
    <lineage>
        <taxon>Eukaryota</taxon>
        <taxon>Rhodophyta</taxon>
        <taxon>Florideophyceae</taxon>
        <taxon>Rhodymeniophycidae</taxon>
        <taxon>Gigartinales</taxon>
        <taxon>Gigartinaceae</taxon>
        <taxon>Chondrus</taxon>
    </lineage>
</organism>
<dbReference type="KEGG" id="ccp:CHC_T00003577001"/>
<sequence>MARWRFGGCGRVGGLDASSRKEGKKRKRARWRLVDVWACRE</sequence>
<dbReference type="AlphaFoldDB" id="R7QCG0"/>
<evidence type="ECO:0000313" key="3">
    <source>
        <dbReference type="Proteomes" id="UP000012073"/>
    </source>
</evidence>
<name>R7QCG0_CHOCR</name>
<gene>
    <name evidence="2" type="ORF">CHC_T00003577001</name>
</gene>
<protein>
    <submittedName>
        <fullName evidence="2">Uncharacterized protein</fullName>
    </submittedName>
</protein>
<proteinExistence type="predicted"/>
<dbReference type="Proteomes" id="UP000012073">
    <property type="component" value="Unassembled WGS sequence"/>
</dbReference>
<feature type="region of interest" description="Disordered" evidence="1">
    <location>
        <begin position="1"/>
        <end position="26"/>
    </location>
</feature>
<dbReference type="RefSeq" id="XP_005714969.1">
    <property type="nucleotide sequence ID" value="XM_005714912.1"/>
</dbReference>
<reference evidence="3" key="1">
    <citation type="journal article" date="2013" name="Proc. Natl. Acad. Sci. U.S.A.">
        <title>Genome structure and metabolic features in the red seaweed Chondrus crispus shed light on evolution of the Archaeplastida.</title>
        <authorList>
            <person name="Collen J."/>
            <person name="Porcel B."/>
            <person name="Carre W."/>
            <person name="Ball S.G."/>
            <person name="Chaparro C."/>
            <person name="Tonon T."/>
            <person name="Barbeyron T."/>
            <person name="Michel G."/>
            <person name="Noel B."/>
            <person name="Valentin K."/>
            <person name="Elias M."/>
            <person name="Artiguenave F."/>
            <person name="Arun A."/>
            <person name="Aury J.M."/>
            <person name="Barbosa-Neto J.F."/>
            <person name="Bothwell J.H."/>
            <person name="Bouget F.Y."/>
            <person name="Brillet L."/>
            <person name="Cabello-Hurtado F."/>
            <person name="Capella-Gutierrez S."/>
            <person name="Charrier B."/>
            <person name="Cladiere L."/>
            <person name="Cock J.M."/>
            <person name="Coelho S.M."/>
            <person name="Colleoni C."/>
            <person name="Czjzek M."/>
            <person name="Da Silva C."/>
            <person name="Delage L."/>
            <person name="Denoeud F."/>
            <person name="Deschamps P."/>
            <person name="Dittami S.M."/>
            <person name="Gabaldon T."/>
            <person name="Gachon C.M."/>
            <person name="Groisillier A."/>
            <person name="Herve C."/>
            <person name="Jabbari K."/>
            <person name="Katinka M."/>
            <person name="Kloareg B."/>
            <person name="Kowalczyk N."/>
            <person name="Labadie K."/>
            <person name="Leblanc C."/>
            <person name="Lopez P.J."/>
            <person name="McLachlan D.H."/>
            <person name="Meslet-Cladiere L."/>
            <person name="Moustafa A."/>
            <person name="Nehr Z."/>
            <person name="Nyvall Collen P."/>
            <person name="Panaud O."/>
            <person name="Partensky F."/>
            <person name="Poulain J."/>
            <person name="Rensing S.A."/>
            <person name="Rousvoal S."/>
            <person name="Samson G."/>
            <person name="Symeonidi A."/>
            <person name="Weissenbach J."/>
            <person name="Zambounis A."/>
            <person name="Wincker P."/>
            <person name="Boyen C."/>
        </authorList>
    </citation>
    <scope>NUCLEOTIDE SEQUENCE [LARGE SCALE GENOMIC DNA]</scope>
    <source>
        <strain evidence="3">cv. Stackhouse</strain>
    </source>
</reference>
<keyword evidence="3" id="KW-1185">Reference proteome</keyword>
<dbReference type="EMBL" id="HG001719">
    <property type="protein sequence ID" value="CDF35150.1"/>
    <property type="molecule type" value="Genomic_DNA"/>
</dbReference>
<dbReference type="Gramene" id="CDF35150">
    <property type="protein sequence ID" value="CDF35150"/>
    <property type="gene ID" value="CHC_T00003577001"/>
</dbReference>
<evidence type="ECO:0000256" key="1">
    <source>
        <dbReference type="SAM" id="MobiDB-lite"/>
    </source>
</evidence>
<evidence type="ECO:0000313" key="2">
    <source>
        <dbReference type="EMBL" id="CDF35150.1"/>
    </source>
</evidence>
<accession>R7QCG0</accession>